<dbReference type="EMBL" id="JACXAH010000030">
    <property type="protein sequence ID" value="MBD1373625.1"/>
    <property type="molecule type" value="Genomic_DNA"/>
</dbReference>
<evidence type="ECO:0000313" key="2">
    <source>
        <dbReference type="EMBL" id="MBD1373625.1"/>
    </source>
</evidence>
<dbReference type="RefSeq" id="WP_191138866.1">
    <property type="nucleotide sequence ID" value="NZ_JACXAG020000001.1"/>
</dbReference>
<reference evidence="2" key="1">
    <citation type="submission" date="2020-09" db="EMBL/GenBank/DDBJ databases">
        <title>A novel bacterium of genus Hazenella, isolated from South China Sea.</title>
        <authorList>
            <person name="Huang H."/>
            <person name="Mo K."/>
            <person name="Hu Y."/>
        </authorList>
    </citation>
    <scope>NUCLEOTIDE SEQUENCE</scope>
    <source>
        <strain evidence="2">IB182357</strain>
    </source>
</reference>
<dbReference type="InterPro" id="IPR011105">
    <property type="entry name" value="Cell_wall_hydrolase_SleB"/>
</dbReference>
<name>A0A926NDX2_9BACL</name>
<evidence type="ECO:0000313" key="3">
    <source>
        <dbReference type="Proteomes" id="UP000661691"/>
    </source>
</evidence>
<protein>
    <submittedName>
        <fullName evidence="2">Cell wall hydrolase</fullName>
    </submittedName>
</protein>
<dbReference type="Pfam" id="PF07486">
    <property type="entry name" value="Hydrolase_2"/>
    <property type="match status" value="1"/>
</dbReference>
<comment type="caution">
    <text evidence="2">The sequence shown here is derived from an EMBL/GenBank/DDBJ whole genome shotgun (WGS) entry which is preliminary data.</text>
</comment>
<dbReference type="GO" id="GO:0016787">
    <property type="term" value="F:hydrolase activity"/>
    <property type="evidence" value="ECO:0007669"/>
    <property type="project" value="UniProtKB-KW"/>
</dbReference>
<gene>
    <name evidence="2" type="ORF">IC620_14860</name>
</gene>
<feature type="domain" description="Cell wall hydrolase SleB" evidence="1">
    <location>
        <begin position="26"/>
        <end position="129"/>
    </location>
</feature>
<accession>A0A926NDX2</accession>
<sequence>MAVIRTTQNDIKLLARLMRAEAESDGKMGMLLVGNVGVNRVLGDCLDFKDINTISDMVYQSPGGFEAVQKSYFYQAARKSDINLAQKVVNGQRFDPGRYALWFFKPPGSCPATWFDQTNTGRYKSHCFYKPSTQDCPRVYSF</sequence>
<keyword evidence="2" id="KW-0378">Hydrolase</keyword>
<dbReference type="Proteomes" id="UP000661691">
    <property type="component" value="Unassembled WGS sequence"/>
</dbReference>
<keyword evidence="3" id="KW-1185">Reference proteome</keyword>
<dbReference type="AlphaFoldDB" id="A0A926NDX2"/>
<dbReference type="InterPro" id="IPR042047">
    <property type="entry name" value="SleB_dom1"/>
</dbReference>
<proteinExistence type="predicted"/>
<organism evidence="2 3">
    <name type="scientific">Polycladospora coralii</name>
    <dbReference type="NCBI Taxonomy" id="2771432"/>
    <lineage>
        <taxon>Bacteria</taxon>
        <taxon>Bacillati</taxon>
        <taxon>Bacillota</taxon>
        <taxon>Bacilli</taxon>
        <taxon>Bacillales</taxon>
        <taxon>Thermoactinomycetaceae</taxon>
        <taxon>Polycladospora</taxon>
    </lineage>
</organism>
<dbReference type="Gene3D" id="1.10.10.2520">
    <property type="entry name" value="Cell wall hydrolase SleB, domain 1"/>
    <property type="match status" value="1"/>
</dbReference>
<evidence type="ECO:0000259" key="1">
    <source>
        <dbReference type="Pfam" id="PF07486"/>
    </source>
</evidence>